<gene>
    <name evidence="2" type="ORF">TW77_06560</name>
</gene>
<feature type="signal peptide" evidence="1">
    <location>
        <begin position="1"/>
        <end position="25"/>
    </location>
</feature>
<sequence length="911" mass="99389">MRVIKITFVCKLIVASLLVHFKAHATTEPVAGYEYNTNSNFTVAANEKASSDFLIVNGDSETTELTFERFEVSNKPLLIKLSNTSQVKTIVINSRYLKLRNSISIIGKSVNLMFVSTDGTLECTRCVFDNAERITLVHGSYQHSDGGLIKGRQVDGSFGGSALSSKPTQTKLPVRGAISGRITTNASGRVTINNLSAPGAHSLEVMADHIVTSGTIDLNLRAQRHPQGGFIFAENGSYVLGSGGINLYPGRLTIKYSDLDVLSASTKNEVYQPGGIFKAASIGIVAAQPVTIPSATELNTMSDALATSTRQGHFHAPAEGVFIQVAKHESALLTVRGKLYSDRIVTTKTIGGTTFSADARIMAQTVKAFGDDYILNHGYIDADNIKVDAERFINTGTLNGSEVVIETNGDVHNAFGGVITAGNLSAVLTNGMFTNGSRTNRSIQSASMPLMAPSIRVDSTSHGPYSLYDQAGVIQSRLSAKIHANTITIAAKAIENINPYHISEPRGVDWSKGIRVNTVQADRVSIAAESSLALKAQEYIRNTSAIMRLNQAGLFQIDTPLMFNDRYRLETTSYVVSRFAYSGENLGSHDIVEQGHGTKISAYSPPGRVISFGRFDVGSKNVPSTRRRFVNAFSYIELFGEARFQKLDLESIGILLNESIVQEHVSALRLCVAHRICDGGQSNTHVTTSVEGETLLSIHGNVYGINPNVDTQSQFSKTNVDSDDDNLKEKINEYFQQYVSRTDEDTYQGYYAPRIIDEGTVVLVHLYRCDGYRIVEHGLIEERNCDTYDTLRVPLSTVIGSNSDADFGGTGYTFAALSDAAKRYASTRLPTRSKDSRCEPQIGSDVLYSCTAQGYQYQDVVVIGEGDQVTIRYHYQIYIEKTCDTKCDNKRTTIAVTHNLTVNVTELMAAQ</sequence>
<dbReference type="EMBL" id="JXYA01000011">
    <property type="protein sequence ID" value="KJZ11168.1"/>
    <property type="molecule type" value="Genomic_DNA"/>
</dbReference>
<evidence type="ECO:0000313" key="2">
    <source>
        <dbReference type="EMBL" id="KJZ11168.1"/>
    </source>
</evidence>
<reference evidence="2 3" key="1">
    <citation type="journal article" date="2015" name="BMC Genomics">
        <title>Genome mining reveals unlocked bioactive potential of marine Gram-negative bacteria.</title>
        <authorList>
            <person name="Machado H."/>
            <person name="Sonnenschein E.C."/>
            <person name="Melchiorsen J."/>
            <person name="Gram L."/>
        </authorList>
    </citation>
    <scope>NUCLEOTIDE SEQUENCE [LARGE SCALE GENOMIC DNA]</scope>
    <source>
        <strain evidence="2 3">S2471</strain>
    </source>
</reference>
<accession>A0A0F4QU26</accession>
<dbReference type="PATRIC" id="fig|43658.5.peg.1381"/>
<dbReference type="InterPro" id="IPR012334">
    <property type="entry name" value="Pectin_lyas_fold"/>
</dbReference>
<dbReference type="Proteomes" id="UP000033452">
    <property type="component" value="Unassembled WGS sequence"/>
</dbReference>
<dbReference type="RefSeq" id="WP_046004162.1">
    <property type="nucleotide sequence ID" value="NZ_JXYA01000011.1"/>
</dbReference>
<dbReference type="OrthoDB" id="6277992at2"/>
<keyword evidence="1" id="KW-0732">Signal</keyword>
<protein>
    <recommendedName>
        <fullName evidence="4">Filamentous haemagglutinin FhaB/tRNA nuclease CdiA-like TPS domain-containing protein</fullName>
    </recommendedName>
</protein>
<evidence type="ECO:0008006" key="4">
    <source>
        <dbReference type="Google" id="ProtNLM"/>
    </source>
</evidence>
<feature type="chain" id="PRO_5002475809" description="Filamentous haemagglutinin FhaB/tRNA nuclease CdiA-like TPS domain-containing protein" evidence="1">
    <location>
        <begin position="26"/>
        <end position="911"/>
    </location>
</feature>
<dbReference type="AlphaFoldDB" id="A0A0F4QU26"/>
<evidence type="ECO:0000256" key="1">
    <source>
        <dbReference type="SAM" id="SignalP"/>
    </source>
</evidence>
<comment type="caution">
    <text evidence="2">The sequence shown here is derived from an EMBL/GenBank/DDBJ whole genome shotgun (WGS) entry which is preliminary data.</text>
</comment>
<proteinExistence type="predicted"/>
<evidence type="ECO:0000313" key="3">
    <source>
        <dbReference type="Proteomes" id="UP000033452"/>
    </source>
</evidence>
<name>A0A0F4QU26_9GAMM</name>
<organism evidence="2 3">
    <name type="scientific">Pseudoalteromonas rubra</name>
    <dbReference type="NCBI Taxonomy" id="43658"/>
    <lineage>
        <taxon>Bacteria</taxon>
        <taxon>Pseudomonadati</taxon>
        <taxon>Pseudomonadota</taxon>
        <taxon>Gammaproteobacteria</taxon>
        <taxon>Alteromonadales</taxon>
        <taxon>Pseudoalteromonadaceae</taxon>
        <taxon>Pseudoalteromonas</taxon>
    </lineage>
</organism>
<dbReference type="Gene3D" id="2.160.20.10">
    <property type="entry name" value="Single-stranded right-handed beta-helix, Pectin lyase-like"/>
    <property type="match status" value="1"/>
</dbReference>
<keyword evidence="3" id="KW-1185">Reference proteome</keyword>